<evidence type="ECO:0000256" key="4">
    <source>
        <dbReference type="ARBA" id="ARBA00023136"/>
    </source>
</evidence>
<feature type="transmembrane region" description="Helical" evidence="5">
    <location>
        <begin position="6"/>
        <end position="26"/>
    </location>
</feature>
<comment type="similarity">
    <text evidence="5">Belongs to the 4-toluene sulfonate uptake permease (TSUP) (TC 2.A.102) family.</text>
</comment>
<dbReference type="InterPro" id="IPR051598">
    <property type="entry name" value="TSUP/Inactive_protease-like"/>
</dbReference>
<feature type="transmembrane region" description="Helical" evidence="5">
    <location>
        <begin position="235"/>
        <end position="253"/>
    </location>
</feature>
<evidence type="ECO:0000256" key="3">
    <source>
        <dbReference type="ARBA" id="ARBA00022989"/>
    </source>
</evidence>
<name>A0A7W6P582_9SPHI</name>
<reference evidence="6" key="4">
    <citation type="submission" date="2024-05" db="EMBL/GenBank/DDBJ databases">
        <authorList>
            <person name="Sun Q."/>
            <person name="Zhou Y."/>
        </authorList>
    </citation>
    <scope>NUCLEOTIDE SEQUENCE</scope>
    <source>
        <strain evidence="6">CGMCC 1.15287</strain>
    </source>
</reference>
<keyword evidence="5" id="KW-1003">Cell membrane</keyword>
<proteinExistence type="inferred from homology"/>
<evidence type="ECO:0000313" key="9">
    <source>
        <dbReference type="Proteomes" id="UP000642938"/>
    </source>
</evidence>
<keyword evidence="2 5" id="KW-0812">Transmembrane</keyword>
<feature type="transmembrane region" description="Helical" evidence="5">
    <location>
        <begin position="62"/>
        <end position="82"/>
    </location>
</feature>
<reference evidence="7 8" key="3">
    <citation type="submission" date="2020-08" db="EMBL/GenBank/DDBJ databases">
        <title>Genomic Encyclopedia of Type Strains, Phase IV (KMG-IV): sequencing the most valuable type-strain genomes for metagenomic binning, comparative biology and taxonomic classification.</title>
        <authorList>
            <person name="Goeker M."/>
        </authorList>
    </citation>
    <scope>NUCLEOTIDE SEQUENCE [LARGE SCALE GENOMIC DNA]</scope>
    <source>
        <strain evidence="7 8">DSM 100774</strain>
    </source>
</reference>
<dbReference type="AlphaFoldDB" id="A0A7W6P582"/>
<keyword evidence="4 5" id="KW-0472">Membrane</keyword>
<evidence type="ECO:0000256" key="1">
    <source>
        <dbReference type="ARBA" id="ARBA00004141"/>
    </source>
</evidence>
<accession>A0A7W6P582</accession>
<organism evidence="7 8">
    <name type="scientific">Pedobacter zeae</name>
    <dbReference type="NCBI Taxonomy" id="1737356"/>
    <lineage>
        <taxon>Bacteria</taxon>
        <taxon>Pseudomonadati</taxon>
        <taxon>Bacteroidota</taxon>
        <taxon>Sphingobacteriia</taxon>
        <taxon>Sphingobacteriales</taxon>
        <taxon>Sphingobacteriaceae</taxon>
        <taxon>Pedobacter</taxon>
    </lineage>
</organism>
<dbReference type="Proteomes" id="UP000532273">
    <property type="component" value="Unassembled WGS sequence"/>
</dbReference>
<evidence type="ECO:0000313" key="8">
    <source>
        <dbReference type="Proteomes" id="UP000532273"/>
    </source>
</evidence>
<evidence type="ECO:0000256" key="5">
    <source>
        <dbReference type="RuleBase" id="RU363041"/>
    </source>
</evidence>
<sequence>MAIIGVSLGMIGAGGSILTVPVLVYFFSLSPFVAQRHAMFVVGACSFISTGPKWAAKEVLPAIALPFSLISGLAIYLVKILIQPHMPTVLGHLGACTIRYEWLSMVVFAVIMIWASNQMILEQQKSTRISNPDAATFRLTLCAAVTGMITGFLGVGGGFLVIPALTLYLGIDIKKAVGTSLLIITINTLIGFGLEASQAEVNWQMLIIFSMIAIAGSFVGNLLAKKVNAASLKKIFGWTVMFLGFMILLGQFIKLFGMG</sequence>
<dbReference type="RefSeq" id="WP_183761711.1">
    <property type="nucleotide sequence ID" value="NZ_BMHZ01000001.1"/>
</dbReference>
<comment type="caution">
    <text evidence="7">The sequence shown here is derived from an EMBL/GenBank/DDBJ whole genome shotgun (WGS) entry which is preliminary data.</text>
</comment>
<keyword evidence="9" id="KW-1185">Reference proteome</keyword>
<feature type="transmembrane region" description="Helical" evidence="5">
    <location>
        <begin position="102"/>
        <end position="121"/>
    </location>
</feature>
<evidence type="ECO:0000313" key="7">
    <source>
        <dbReference type="EMBL" id="MBB4107543.1"/>
    </source>
</evidence>
<dbReference type="InterPro" id="IPR002781">
    <property type="entry name" value="TM_pro_TauE-like"/>
</dbReference>
<feature type="transmembrane region" description="Helical" evidence="5">
    <location>
        <begin position="176"/>
        <end position="194"/>
    </location>
</feature>
<feature type="transmembrane region" description="Helical" evidence="5">
    <location>
        <begin position="141"/>
        <end position="169"/>
    </location>
</feature>
<dbReference type="Pfam" id="PF01925">
    <property type="entry name" value="TauE"/>
    <property type="match status" value="1"/>
</dbReference>
<dbReference type="EMBL" id="BMHZ01000001">
    <property type="protein sequence ID" value="GGG98640.1"/>
    <property type="molecule type" value="Genomic_DNA"/>
</dbReference>
<dbReference type="PANTHER" id="PTHR43701">
    <property type="entry name" value="MEMBRANE TRANSPORTER PROTEIN MJ0441-RELATED"/>
    <property type="match status" value="1"/>
</dbReference>
<evidence type="ECO:0000256" key="2">
    <source>
        <dbReference type="ARBA" id="ARBA00022692"/>
    </source>
</evidence>
<gene>
    <name evidence="6" type="ORF">GCM10007422_11030</name>
    <name evidence="7" type="ORF">GGQ60_001524</name>
</gene>
<dbReference type="Proteomes" id="UP000642938">
    <property type="component" value="Unassembled WGS sequence"/>
</dbReference>
<dbReference type="EMBL" id="JACIEF010000002">
    <property type="protein sequence ID" value="MBB4107543.1"/>
    <property type="molecule type" value="Genomic_DNA"/>
</dbReference>
<dbReference type="PANTHER" id="PTHR43701:SF2">
    <property type="entry name" value="MEMBRANE TRANSPORTER PROTEIN YJNA-RELATED"/>
    <property type="match status" value="1"/>
</dbReference>
<feature type="transmembrane region" description="Helical" evidence="5">
    <location>
        <begin position="206"/>
        <end position="223"/>
    </location>
</feature>
<dbReference type="GO" id="GO:0005886">
    <property type="term" value="C:plasma membrane"/>
    <property type="evidence" value="ECO:0007669"/>
    <property type="project" value="UniProtKB-SubCell"/>
</dbReference>
<keyword evidence="3 5" id="KW-1133">Transmembrane helix</keyword>
<comment type="subcellular location">
    <subcellularLocation>
        <location evidence="5">Cell membrane</location>
        <topology evidence="5">Multi-pass membrane protein</topology>
    </subcellularLocation>
    <subcellularLocation>
        <location evidence="1">Membrane</location>
        <topology evidence="1">Multi-pass membrane protein</topology>
    </subcellularLocation>
</comment>
<reference evidence="9" key="2">
    <citation type="journal article" date="2019" name="Int. J. Syst. Evol. Microbiol.">
        <title>The Global Catalogue of Microorganisms (GCM) 10K type strain sequencing project: providing services to taxonomists for standard genome sequencing and annotation.</title>
        <authorList>
            <consortium name="The Broad Institute Genomics Platform"/>
            <consortium name="The Broad Institute Genome Sequencing Center for Infectious Disease"/>
            <person name="Wu L."/>
            <person name="Ma J."/>
        </authorList>
    </citation>
    <scope>NUCLEOTIDE SEQUENCE [LARGE SCALE GENOMIC DNA]</scope>
    <source>
        <strain evidence="9">CGMCC 1.15287</strain>
    </source>
</reference>
<reference evidence="6" key="1">
    <citation type="journal article" date="2014" name="Int. J. Syst. Evol. Microbiol.">
        <title>Complete genome of a new Firmicutes species belonging to the dominant human colonic microbiota ('Ruminococcus bicirculans') reveals two chromosomes and a selective capacity to utilize plant glucans.</title>
        <authorList>
            <consortium name="NISC Comparative Sequencing Program"/>
            <person name="Wegmann U."/>
            <person name="Louis P."/>
            <person name="Goesmann A."/>
            <person name="Henrissat B."/>
            <person name="Duncan S.H."/>
            <person name="Flint H.J."/>
        </authorList>
    </citation>
    <scope>NUCLEOTIDE SEQUENCE</scope>
    <source>
        <strain evidence="6">CGMCC 1.15287</strain>
    </source>
</reference>
<evidence type="ECO:0000313" key="6">
    <source>
        <dbReference type="EMBL" id="GGG98640.1"/>
    </source>
</evidence>
<protein>
    <recommendedName>
        <fullName evidence="5">Probable membrane transporter protein</fullName>
    </recommendedName>
</protein>